<keyword evidence="5 6" id="KW-0472">Membrane</keyword>
<feature type="domain" description="ABC3 transporter permease C-terminal" evidence="7">
    <location>
        <begin position="289"/>
        <end position="404"/>
    </location>
</feature>
<protein>
    <submittedName>
        <fullName evidence="9">Uncharacterized protein</fullName>
    </submittedName>
</protein>
<feature type="transmembrane region" description="Helical" evidence="6">
    <location>
        <begin position="421"/>
        <end position="444"/>
    </location>
</feature>
<dbReference type="Pfam" id="PF12704">
    <property type="entry name" value="MacB_PCD"/>
    <property type="match status" value="2"/>
</dbReference>
<organism evidence="9 10">
    <name type="scientific">Spirosoma radiotolerans</name>
    <dbReference type="NCBI Taxonomy" id="1379870"/>
    <lineage>
        <taxon>Bacteria</taxon>
        <taxon>Pseudomonadati</taxon>
        <taxon>Bacteroidota</taxon>
        <taxon>Cytophagia</taxon>
        <taxon>Cytophagales</taxon>
        <taxon>Cytophagaceae</taxon>
        <taxon>Spirosoma</taxon>
    </lineage>
</organism>
<evidence type="ECO:0000259" key="7">
    <source>
        <dbReference type="Pfam" id="PF02687"/>
    </source>
</evidence>
<evidence type="ECO:0000256" key="3">
    <source>
        <dbReference type="ARBA" id="ARBA00022692"/>
    </source>
</evidence>
<keyword evidence="2" id="KW-1003">Cell membrane</keyword>
<feature type="transmembrane region" description="Helical" evidence="6">
    <location>
        <begin position="330"/>
        <end position="357"/>
    </location>
</feature>
<sequence length="788" mass="88511">MLRNYLKTAWRSLVNNRFYSLINMTGLTAGLAVGILILLWVQDELSFDRFHHQATSIYRLENWAGTGNSRQIWTSTVAPIAELGKQELPDIKDGVRISHNGTYTLFRYKDKTFNEEHTQFADPSLFSVFDFALTQGNPAKPFPDNHSVVLTESTAKRYFGDENPLGKVLIVDKNNAFKVSGITPDFPKNSSIQADMILPLPLLFEGMYHNRTDGRNQANDFSNFNYSTYLLLQPGASTSSLTDKLRTIHLRNKPDDTDLTYLLQPLPDMHLYRADGSEGGIETIRMFSIIALLILAIACINYVNLSTARSLLRSKEISMRKIVGAARSQLFVQFLTETALLFSLAAVLAIGLIYGLLPFYNQISGKQLALDFSDYRIWQLIGLTILGTLAASSLYPALLLSSFEPLRALKGKVSSRLNEASFRKILVVVQFAVSVILIAGTFIINNQLQYIRSKELGYDKTHVFGFFMRDMSQHYDVVKAQLLNQPGVDAVTRASSNIVSLGGQTGDNEWDGKEKGETMFMWPVAIDKDFIPFFKINLLQGANFTGAVADSLHFILNETAVKTARIKDPIGKRFRLWNHTGTIVGVVNDFHFASMRQKIEPAIFYYAPEQMQAIYVKTTGNDARLAVAAAQRSWKQYNTNYPFDYTFLNDSFNNLYKSEQQSGMLFNIFSTIAILISCLGLFGLATYTAQVRTREIGVRKVLGASTSGIIQLLAKDFIKLVLIAIVIAVPVAWYTMNRWLQDFAYRIDIQWWVFALSGLLALAIALLTVSYQSIRAALMNPVNSLRSE</sequence>
<dbReference type="EMBL" id="CP010429">
    <property type="protein sequence ID" value="AKD58629.1"/>
    <property type="molecule type" value="Genomic_DNA"/>
</dbReference>
<evidence type="ECO:0000313" key="10">
    <source>
        <dbReference type="Proteomes" id="UP000033054"/>
    </source>
</evidence>
<dbReference type="PATRIC" id="fig|1379870.5.peg.4003"/>
<keyword evidence="10" id="KW-1185">Reference proteome</keyword>
<comment type="subcellular location">
    <subcellularLocation>
        <location evidence="1">Cell membrane</location>
        <topology evidence="1">Multi-pass membrane protein</topology>
    </subcellularLocation>
</comment>
<feature type="domain" description="MacB-like periplasmic core" evidence="8">
    <location>
        <begin position="20"/>
        <end position="247"/>
    </location>
</feature>
<evidence type="ECO:0000256" key="1">
    <source>
        <dbReference type="ARBA" id="ARBA00004651"/>
    </source>
</evidence>
<dbReference type="Pfam" id="PF02687">
    <property type="entry name" value="FtsX"/>
    <property type="match status" value="2"/>
</dbReference>
<dbReference type="PANTHER" id="PTHR30572:SF18">
    <property type="entry name" value="ABC-TYPE MACROLIDE FAMILY EXPORT SYSTEM PERMEASE COMPONENT 2"/>
    <property type="match status" value="1"/>
</dbReference>
<dbReference type="PANTHER" id="PTHR30572">
    <property type="entry name" value="MEMBRANE COMPONENT OF TRANSPORTER-RELATED"/>
    <property type="match status" value="1"/>
</dbReference>
<dbReference type="GO" id="GO:0005886">
    <property type="term" value="C:plasma membrane"/>
    <property type="evidence" value="ECO:0007669"/>
    <property type="project" value="UniProtKB-SubCell"/>
</dbReference>
<name>A0A0E4A0V5_9BACT</name>
<evidence type="ECO:0000313" key="9">
    <source>
        <dbReference type="EMBL" id="AKD58629.1"/>
    </source>
</evidence>
<dbReference type="Proteomes" id="UP000033054">
    <property type="component" value="Chromosome"/>
</dbReference>
<evidence type="ECO:0000256" key="2">
    <source>
        <dbReference type="ARBA" id="ARBA00022475"/>
    </source>
</evidence>
<feature type="domain" description="ABC3 transporter permease C-terminal" evidence="7">
    <location>
        <begin position="667"/>
        <end position="781"/>
    </location>
</feature>
<dbReference type="AlphaFoldDB" id="A0A0E4A0V5"/>
<feature type="transmembrane region" description="Helical" evidence="6">
    <location>
        <begin position="377"/>
        <end position="400"/>
    </location>
</feature>
<dbReference type="InterPro" id="IPR003838">
    <property type="entry name" value="ABC3_permease_C"/>
</dbReference>
<evidence type="ECO:0000256" key="5">
    <source>
        <dbReference type="ARBA" id="ARBA00023136"/>
    </source>
</evidence>
<keyword evidence="3 6" id="KW-0812">Transmembrane</keyword>
<dbReference type="STRING" id="1379870.SD10_18510"/>
<proteinExistence type="predicted"/>
<keyword evidence="4 6" id="KW-1133">Transmembrane helix</keyword>
<feature type="transmembrane region" description="Helical" evidence="6">
    <location>
        <begin position="749"/>
        <end position="769"/>
    </location>
</feature>
<dbReference type="InterPro" id="IPR025857">
    <property type="entry name" value="MacB_PCD"/>
</dbReference>
<feature type="transmembrane region" description="Helical" evidence="6">
    <location>
        <begin position="21"/>
        <end position="41"/>
    </location>
</feature>
<evidence type="ECO:0000256" key="4">
    <source>
        <dbReference type="ARBA" id="ARBA00022989"/>
    </source>
</evidence>
<evidence type="ECO:0000259" key="8">
    <source>
        <dbReference type="Pfam" id="PF12704"/>
    </source>
</evidence>
<dbReference type="GO" id="GO:0022857">
    <property type="term" value="F:transmembrane transporter activity"/>
    <property type="evidence" value="ECO:0007669"/>
    <property type="project" value="TreeGrafter"/>
</dbReference>
<evidence type="ECO:0000256" key="6">
    <source>
        <dbReference type="SAM" id="Phobius"/>
    </source>
</evidence>
<reference evidence="9 10" key="1">
    <citation type="journal article" date="2014" name="Curr. Microbiol.">
        <title>Spirosoma radiotolerans sp. nov., a gamma-radiation-resistant bacterium isolated from gamma ray-irradiated soil.</title>
        <authorList>
            <person name="Lee J.J."/>
            <person name="Srinivasan S."/>
            <person name="Lim S."/>
            <person name="Joe M."/>
            <person name="Im S."/>
            <person name="Bae S.I."/>
            <person name="Park K.R."/>
            <person name="Han J.H."/>
            <person name="Park S.H."/>
            <person name="Joo B.M."/>
            <person name="Park S.J."/>
            <person name="Kim M.K."/>
        </authorList>
    </citation>
    <scope>NUCLEOTIDE SEQUENCE [LARGE SCALE GENOMIC DNA]</scope>
    <source>
        <strain evidence="9 10">DG5A</strain>
    </source>
</reference>
<dbReference type="HOGENOM" id="CLU_008713_1_0_10"/>
<feature type="transmembrane region" description="Helical" evidence="6">
    <location>
        <begin position="664"/>
        <end position="689"/>
    </location>
</feature>
<feature type="transmembrane region" description="Helical" evidence="6">
    <location>
        <begin position="717"/>
        <end position="737"/>
    </location>
</feature>
<feature type="domain" description="MacB-like periplasmic core" evidence="8">
    <location>
        <begin position="435"/>
        <end position="629"/>
    </location>
</feature>
<dbReference type="InterPro" id="IPR050250">
    <property type="entry name" value="Macrolide_Exporter_MacB"/>
</dbReference>
<gene>
    <name evidence="9" type="ORF">SD10_18510</name>
</gene>
<feature type="transmembrane region" description="Helical" evidence="6">
    <location>
        <begin position="286"/>
        <end position="305"/>
    </location>
</feature>
<accession>A0A0E4A0V5</accession>
<dbReference type="KEGG" id="srd:SD10_18510"/>